<evidence type="ECO:0000259" key="1">
    <source>
        <dbReference type="PROSITE" id="PS50994"/>
    </source>
</evidence>
<dbReference type="EMBL" id="JAHIBW010000030">
    <property type="protein sequence ID" value="KAG7295504.1"/>
    <property type="molecule type" value="Genomic_DNA"/>
</dbReference>
<dbReference type="InterPro" id="IPR001584">
    <property type="entry name" value="Integrase_cat-core"/>
</dbReference>
<dbReference type="Proteomes" id="UP000823941">
    <property type="component" value="Chromosome 30"/>
</dbReference>
<dbReference type="InterPro" id="IPR036397">
    <property type="entry name" value="RNaseH_sf"/>
</dbReference>
<comment type="caution">
    <text evidence="2">The sequence shown here is derived from an EMBL/GenBank/DDBJ whole genome shotgun (WGS) entry which is preliminary data.</text>
</comment>
<proteinExistence type="predicted"/>
<reference evidence="2 3" key="1">
    <citation type="submission" date="2021-06" db="EMBL/GenBank/DDBJ databases">
        <title>A haploid diamondback moth (Plutella xylostella L.) genome assembly resolves 31 chromosomes and identifies a diamide resistance mutation.</title>
        <authorList>
            <person name="Ward C.M."/>
            <person name="Perry K.D."/>
            <person name="Baker G."/>
            <person name="Powis K."/>
            <person name="Heckel D.G."/>
            <person name="Baxter S.W."/>
        </authorList>
    </citation>
    <scope>NUCLEOTIDE SEQUENCE [LARGE SCALE GENOMIC DNA]</scope>
    <source>
        <strain evidence="2 3">LV</strain>
        <tissue evidence="2">Single pupa</tissue>
    </source>
</reference>
<accession>A0ABQ7PSR3</accession>
<dbReference type="PROSITE" id="PS50994">
    <property type="entry name" value="INTEGRASE"/>
    <property type="match status" value="1"/>
</dbReference>
<organism evidence="2 3">
    <name type="scientific">Plutella xylostella</name>
    <name type="common">Diamondback moth</name>
    <name type="synonym">Plutella maculipennis</name>
    <dbReference type="NCBI Taxonomy" id="51655"/>
    <lineage>
        <taxon>Eukaryota</taxon>
        <taxon>Metazoa</taxon>
        <taxon>Ecdysozoa</taxon>
        <taxon>Arthropoda</taxon>
        <taxon>Hexapoda</taxon>
        <taxon>Insecta</taxon>
        <taxon>Pterygota</taxon>
        <taxon>Neoptera</taxon>
        <taxon>Endopterygota</taxon>
        <taxon>Lepidoptera</taxon>
        <taxon>Glossata</taxon>
        <taxon>Ditrysia</taxon>
        <taxon>Yponomeutoidea</taxon>
        <taxon>Plutellidae</taxon>
        <taxon>Plutella</taxon>
    </lineage>
</organism>
<dbReference type="PANTHER" id="PTHR47331:SF1">
    <property type="entry name" value="GAG-LIKE PROTEIN"/>
    <property type="match status" value="1"/>
</dbReference>
<name>A0ABQ7PSR3_PLUXY</name>
<dbReference type="SUPFAM" id="SSF53098">
    <property type="entry name" value="Ribonuclease H-like"/>
    <property type="match status" value="1"/>
</dbReference>
<protein>
    <recommendedName>
        <fullName evidence="1">Integrase catalytic domain-containing protein</fullName>
    </recommendedName>
</protein>
<evidence type="ECO:0000313" key="2">
    <source>
        <dbReference type="EMBL" id="KAG7295504.1"/>
    </source>
</evidence>
<dbReference type="InterPro" id="IPR012337">
    <property type="entry name" value="RNaseH-like_sf"/>
</dbReference>
<dbReference type="Pfam" id="PF18701">
    <property type="entry name" value="DUF5641"/>
    <property type="match status" value="1"/>
</dbReference>
<gene>
    <name evidence="2" type="ORF">JYU34_021711</name>
</gene>
<evidence type="ECO:0000313" key="3">
    <source>
        <dbReference type="Proteomes" id="UP000823941"/>
    </source>
</evidence>
<dbReference type="Gene3D" id="3.30.420.10">
    <property type="entry name" value="Ribonuclease H-like superfamily/Ribonuclease H"/>
    <property type="match status" value="1"/>
</dbReference>
<dbReference type="InterPro" id="IPR040676">
    <property type="entry name" value="DUF5641"/>
</dbReference>
<feature type="domain" description="Integrase catalytic" evidence="1">
    <location>
        <begin position="100"/>
        <end position="294"/>
    </location>
</feature>
<keyword evidence="3" id="KW-1185">Reference proteome</keyword>
<dbReference type="PANTHER" id="PTHR47331">
    <property type="entry name" value="PHD-TYPE DOMAIN-CONTAINING PROTEIN"/>
    <property type="match status" value="1"/>
</dbReference>
<sequence>MENGIIRVGGRLEQSSYNYDKKHPILLHHSHTLTILIMRGEHIRLMHAGPQLLLSSVRERYWPTHGKIVANKVVRECITCFRNSPKIYSPIMGNLPRSRVTPAPPFLTTGIDYAGPFAVRDKRGRGYRSYKCYIAIFICFSTKAIHLELVSGLETQLFLSALRRFTSRRGIPKTIVSDNSTTFHGANNELCAIYKFIDECSSEIIASCANEGINWKFIPVYTPHMGGLYEAAVKSCKFHLKRVLGQALLTYEEFSTILTQVEGILNSRPLCPLPNSDTDEISVLTPAHFLIGRTLISLPDYEYENVPTNRLSHYQQLQQIQCDFWRRWSRDYIGLLQERTKWRSCKGAGLDVGTIVLIKDDRLPPCQWRLGRIVGCCPGRDGITRVAEMRTARGIIKRAFNNICPLPITC</sequence>